<dbReference type="AlphaFoldDB" id="A0A1D3L9S5"/>
<dbReference type="Proteomes" id="UP000195879">
    <property type="component" value="Unassembled WGS sequence"/>
</dbReference>
<reference evidence="2 3" key="1">
    <citation type="submission" date="2016-08" db="EMBL/GenBank/DDBJ databases">
        <authorList>
            <consortium name="Pathogen Informatics"/>
        </authorList>
    </citation>
    <scope>NUCLEOTIDE SEQUENCE [LARGE SCALE GENOMIC DNA]</scope>
    <source>
        <strain evidence="2 3">DK</strain>
    </source>
</reference>
<feature type="transmembrane region" description="Helical" evidence="1">
    <location>
        <begin position="248"/>
        <end position="266"/>
    </location>
</feature>
<gene>
    <name evidence="2" type="ORF">PCHDK_000522600</name>
</gene>
<dbReference type="NCBIfam" id="TIGR01590">
    <property type="entry name" value="yir-bir-cir_Pla"/>
    <property type="match status" value="1"/>
</dbReference>
<keyword evidence="1" id="KW-0472">Membrane</keyword>
<organism evidence="2 3">
    <name type="scientific">Plasmodium chabaudi adami</name>
    <dbReference type="NCBI Taxonomy" id="5826"/>
    <lineage>
        <taxon>Eukaryota</taxon>
        <taxon>Sar</taxon>
        <taxon>Alveolata</taxon>
        <taxon>Apicomplexa</taxon>
        <taxon>Aconoidasida</taxon>
        <taxon>Haemosporida</taxon>
        <taxon>Plasmodiidae</taxon>
        <taxon>Plasmodium</taxon>
        <taxon>Plasmodium (Vinckeia)</taxon>
    </lineage>
</organism>
<evidence type="ECO:0000313" key="2">
    <source>
        <dbReference type="EMBL" id="SCL90788.1"/>
    </source>
</evidence>
<feature type="non-terminal residue" evidence="2">
    <location>
        <position position="1"/>
    </location>
</feature>
<accession>A0A1D3L9S5</accession>
<dbReference type="EMBL" id="FMIO01000335">
    <property type="protein sequence ID" value="SCL90788.1"/>
    <property type="molecule type" value="Genomic_DNA"/>
</dbReference>
<evidence type="ECO:0000256" key="1">
    <source>
        <dbReference type="SAM" id="Phobius"/>
    </source>
</evidence>
<feature type="non-terminal residue" evidence="2">
    <location>
        <position position="275"/>
    </location>
</feature>
<dbReference type="InterPro" id="IPR006477">
    <property type="entry name" value="Yir_bir_cir"/>
</dbReference>
<sequence length="275" mass="31416">CGAFDKIDTKISLDPNDPYLNSDDHSSLNKYCPFLNNDNGEKCNNYEEIIISTFITFLVSFISSNDGGYLDSDKLGEYVILWLCYQLNLKTENSIDNLNKFYNKYINAIKKYVEGSHDVENHNSCMDIINKKQYLMNMDIKKMSRLYEALKALCKLYNECNDKKENYTHCSQDANDFVKEFEKLNGDFSITGDNLYREILSSLSTNYDDFKNDCAKNCSKCSDIPTLPDINLPKSSGVTSPSSSIEKTLIPVLLAFAIPLFFGIAYKVNNKEFKN</sequence>
<keyword evidence="1" id="KW-0812">Transmembrane</keyword>
<dbReference type="Pfam" id="PF06022">
    <property type="entry name" value="Cir_Bir_Yir"/>
    <property type="match status" value="1"/>
</dbReference>
<proteinExistence type="predicted"/>
<name>A0A1D3L9S5_PLACE</name>
<evidence type="ECO:0000313" key="3">
    <source>
        <dbReference type="Proteomes" id="UP000195879"/>
    </source>
</evidence>
<protein>
    <submittedName>
        <fullName evidence="2">CIR protein</fullName>
    </submittedName>
</protein>
<keyword evidence="1" id="KW-1133">Transmembrane helix</keyword>